<proteinExistence type="predicted"/>
<evidence type="ECO:0000313" key="6">
    <source>
        <dbReference type="Proteomes" id="UP001501072"/>
    </source>
</evidence>
<dbReference type="PANTHER" id="PTHR46708">
    <property type="entry name" value="TENASCIN"/>
    <property type="match status" value="1"/>
</dbReference>
<feature type="domain" description="Fibronectin type-III" evidence="4">
    <location>
        <begin position="71"/>
        <end position="161"/>
    </location>
</feature>
<evidence type="ECO:0000256" key="3">
    <source>
        <dbReference type="ARBA" id="ARBA00023326"/>
    </source>
</evidence>
<feature type="domain" description="Fibronectin type-III" evidence="4">
    <location>
        <begin position="170"/>
        <end position="257"/>
    </location>
</feature>
<keyword evidence="1" id="KW-0677">Repeat</keyword>
<keyword evidence="2" id="KW-0378">Hydrolase</keyword>
<evidence type="ECO:0000259" key="4">
    <source>
        <dbReference type="PROSITE" id="PS50853"/>
    </source>
</evidence>
<keyword evidence="2" id="KW-0326">Glycosidase</keyword>
<dbReference type="CDD" id="cd00063">
    <property type="entry name" value="FN3"/>
    <property type="match status" value="3"/>
</dbReference>
<feature type="domain" description="Fibronectin type-III" evidence="4">
    <location>
        <begin position="265"/>
        <end position="362"/>
    </location>
</feature>
<dbReference type="InterPro" id="IPR013783">
    <property type="entry name" value="Ig-like_fold"/>
</dbReference>
<dbReference type="InterPro" id="IPR003961">
    <property type="entry name" value="FN3_dom"/>
</dbReference>
<keyword evidence="6" id="KW-1185">Reference proteome</keyword>
<dbReference type="Proteomes" id="UP001501072">
    <property type="component" value="Unassembled WGS sequence"/>
</dbReference>
<evidence type="ECO:0000313" key="5">
    <source>
        <dbReference type="EMBL" id="GAA1006336.1"/>
    </source>
</evidence>
<dbReference type="PROSITE" id="PS50853">
    <property type="entry name" value="FN3"/>
    <property type="match status" value="3"/>
</dbReference>
<dbReference type="SMART" id="SM00060">
    <property type="entry name" value="FN3"/>
    <property type="match status" value="3"/>
</dbReference>
<keyword evidence="3" id="KW-0624">Polysaccharide degradation</keyword>
<evidence type="ECO:0000256" key="2">
    <source>
        <dbReference type="ARBA" id="ARBA00023295"/>
    </source>
</evidence>
<dbReference type="PANTHER" id="PTHR46708:SF2">
    <property type="entry name" value="FIBRONECTIN TYPE-III DOMAIN-CONTAINING PROTEIN"/>
    <property type="match status" value="1"/>
</dbReference>
<dbReference type="EMBL" id="BAAAHU010000009">
    <property type="protein sequence ID" value="GAA1006336.1"/>
    <property type="molecule type" value="Genomic_DNA"/>
</dbReference>
<name>A0ABP4DE91_9ACTN</name>
<accession>A0ABP4DE91</accession>
<dbReference type="Gene3D" id="2.60.40.10">
    <property type="entry name" value="Immunoglobulins"/>
    <property type="match status" value="3"/>
</dbReference>
<reference evidence="6" key="1">
    <citation type="journal article" date="2019" name="Int. J. Syst. Evol. Microbiol.">
        <title>The Global Catalogue of Microorganisms (GCM) 10K type strain sequencing project: providing services to taxonomists for standard genome sequencing and annotation.</title>
        <authorList>
            <consortium name="The Broad Institute Genomics Platform"/>
            <consortium name="The Broad Institute Genome Sequencing Center for Infectious Disease"/>
            <person name="Wu L."/>
            <person name="Ma J."/>
        </authorList>
    </citation>
    <scope>NUCLEOTIDE SEQUENCE [LARGE SCALE GENOMIC DNA]</scope>
    <source>
        <strain evidence="6">JCM 11269</strain>
    </source>
</reference>
<gene>
    <name evidence="5" type="ORF">GCM10009564_13320</name>
</gene>
<protein>
    <submittedName>
        <fullName evidence="5">Fibronectin type III domain-containing protein</fullName>
    </submittedName>
</protein>
<dbReference type="InterPro" id="IPR050991">
    <property type="entry name" value="ECM_Regulatory_Proteins"/>
</dbReference>
<keyword evidence="3" id="KW-0119">Carbohydrate metabolism</keyword>
<dbReference type="InterPro" id="IPR036116">
    <property type="entry name" value="FN3_sf"/>
</dbReference>
<evidence type="ECO:0000256" key="1">
    <source>
        <dbReference type="ARBA" id="ARBA00022737"/>
    </source>
</evidence>
<sequence>MVRTNIHAASRSSAPLLKGESDLVRRIPAPASRRRRALGRVVALCVAASALLTACGRSAADDGDAGRMPGAPTGVTATAGSATSVHVMWNAAAAASDIAGYEVYQGTAKAKKVKDVPASERMVDITRLSPSTTYVFTVRARDTEGRLGPPSRSVRVTTPAAVADRSAPSRPLGVRGRVMGSRIVQLSWSPSEDDRKVVSYEIHQSGTKIHSVGGNQTAAVITGLRPGTRYSFTVRARDAADNFSPASAPVRLTTAPGSDDGRATAPSAFRATAHRKDGSYYLDLSWVPPRVDGVVTQYQIQLDGQPATSLVWGGTAPREKASYSFYIGREAGVTHRVRIRAMLPDGTWGAFSPERTVTTGRP</sequence>
<dbReference type="SUPFAM" id="SSF49265">
    <property type="entry name" value="Fibronectin type III"/>
    <property type="match status" value="2"/>
</dbReference>
<comment type="caution">
    <text evidence="5">The sequence shown here is derived from an EMBL/GenBank/DDBJ whole genome shotgun (WGS) entry which is preliminary data.</text>
</comment>
<organism evidence="5 6">
    <name type="scientific">Streptomyces thermogriseus</name>
    <dbReference type="NCBI Taxonomy" id="75292"/>
    <lineage>
        <taxon>Bacteria</taxon>
        <taxon>Bacillati</taxon>
        <taxon>Actinomycetota</taxon>
        <taxon>Actinomycetes</taxon>
        <taxon>Kitasatosporales</taxon>
        <taxon>Streptomycetaceae</taxon>
        <taxon>Streptomyces</taxon>
    </lineage>
</organism>
<dbReference type="Pfam" id="PF00041">
    <property type="entry name" value="fn3"/>
    <property type="match status" value="2"/>
</dbReference>